<dbReference type="RefSeq" id="XP_008180901.1">
    <property type="nucleotide sequence ID" value="XM_008182679.1"/>
</dbReference>
<reference evidence="1" key="2">
    <citation type="submission" date="2022-06" db="UniProtKB">
        <authorList>
            <consortium name="EnsemblMetazoa"/>
        </authorList>
    </citation>
    <scope>IDENTIFICATION</scope>
</reference>
<dbReference type="AlphaFoldDB" id="A0A8R2F736"/>
<dbReference type="Proteomes" id="UP000007819">
    <property type="component" value="Chromosome A1"/>
</dbReference>
<organism evidence="1 2">
    <name type="scientific">Acyrthosiphon pisum</name>
    <name type="common">Pea aphid</name>
    <dbReference type="NCBI Taxonomy" id="7029"/>
    <lineage>
        <taxon>Eukaryota</taxon>
        <taxon>Metazoa</taxon>
        <taxon>Ecdysozoa</taxon>
        <taxon>Arthropoda</taxon>
        <taxon>Hexapoda</taxon>
        <taxon>Insecta</taxon>
        <taxon>Pterygota</taxon>
        <taxon>Neoptera</taxon>
        <taxon>Paraneoptera</taxon>
        <taxon>Hemiptera</taxon>
        <taxon>Sternorrhyncha</taxon>
        <taxon>Aphidomorpha</taxon>
        <taxon>Aphidoidea</taxon>
        <taxon>Aphididae</taxon>
        <taxon>Macrosiphini</taxon>
        <taxon>Acyrthosiphon</taxon>
    </lineage>
</organism>
<dbReference type="InterPro" id="IPR045249">
    <property type="entry name" value="HARBI1-like"/>
</dbReference>
<dbReference type="PANTHER" id="PTHR22930:SF289">
    <property type="entry name" value="DDE TNP4 DOMAIN-CONTAINING PROTEIN-RELATED"/>
    <property type="match status" value="1"/>
</dbReference>
<dbReference type="OrthoDB" id="6578626at2759"/>
<evidence type="ECO:0000313" key="2">
    <source>
        <dbReference type="Proteomes" id="UP000007819"/>
    </source>
</evidence>
<keyword evidence="2" id="KW-1185">Reference proteome</keyword>
<sequence>MENDDEMAYLFAIQNQQNQVYFQPNPRTVNNNIINSFELTDSAFIKNYRLTKNLANSLIQELSPFLKSPKRSSDLDVSTKVLVALNFFATGSYQTPVGNSRFTSVSQSSVSRCIEEVTSALNTDDVFGKWVKFPSSLRELRKVRNEFYETTGIQGCIGCIDCTHVAIVPPIKDPLNAHSEYIYVNRKGYHSINVQLVKYTFRK</sequence>
<protein>
    <recommendedName>
        <fullName evidence="3">Nuclease HARBI1</fullName>
    </recommendedName>
</protein>
<evidence type="ECO:0008006" key="3">
    <source>
        <dbReference type="Google" id="ProtNLM"/>
    </source>
</evidence>
<dbReference type="KEGG" id="api:103308732"/>
<dbReference type="PANTHER" id="PTHR22930">
    <property type="match status" value="1"/>
</dbReference>
<dbReference type="GeneID" id="103308732"/>
<accession>A0A8R2F736</accession>
<evidence type="ECO:0000313" key="1">
    <source>
        <dbReference type="EnsemblMetazoa" id="XP_008180901.1"/>
    </source>
</evidence>
<proteinExistence type="predicted"/>
<reference evidence="2" key="1">
    <citation type="submission" date="2010-06" db="EMBL/GenBank/DDBJ databases">
        <authorList>
            <person name="Jiang H."/>
            <person name="Abraham K."/>
            <person name="Ali S."/>
            <person name="Alsbrooks S.L."/>
            <person name="Anim B.N."/>
            <person name="Anosike U.S."/>
            <person name="Attaway T."/>
            <person name="Bandaranaike D.P."/>
            <person name="Battles P.K."/>
            <person name="Bell S.N."/>
            <person name="Bell A.V."/>
            <person name="Beltran B."/>
            <person name="Bickham C."/>
            <person name="Bustamante Y."/>
            <person name="Caleb T."/>
            <person name="Canada A."/>
            <person name="Cardenas V."/>
            <person name="Carter K."/>
            <person name="Chacko J."/>
            <person name="Chandrabose M.N."/>
            <person name="Chavez D."/>
            <person name="Chavez A."/>
            <person name="Chen L."/>
            <person name="Chu H.-S."/>
            <person name="Claassen K.J."/>
            <person name="Cockrell R."/>
            <person name="Collins M."/>
            <person name="Cooper J.A."/>
            <person name="Cree A."/>
            <person name="Curry S.M."/>
            <person name="Da Y."/>
            <person name="Dao M.D."/>
            <person name="Das B."/>
            <person name="Davila M.-L."/>
            <person name="Davy-Carroll L."/>
            <person name="Denson S."/>
            <person name="Dinh H."/>
            <person name="Ebong V.E."/>
            <person name="Edwards J.R."/>
            <person name="Egan A."/>
            <person name="El-Daye J."/>
            <person name="Escobedo L."/>
            <person name="Fernandez S."/>
            <person name="Fernando P.R."/>
            <person name="Flagg N."/>
            <person name="Forbes L.D."/>
            <person name="Fowler R.G."/>
            <person name="Fu Q."/>
            <person name="Gabisi R.A."/>
            <person name="Ganer J."/>
            <person name="Garbino Pronczuk A."/>
            <person name="Garcia R.M."/>
            <person name="Garner T."/>
            <person name="Garrett T.E."/>
            <person name="Gonzalez D.A."/>
            <person name="Hamid H."/>
            <person name="Hawkins E.S."/>
            <person name="Hirani K."/>
            <person name="Hogues M.E."/>
            <person name="Hollins B."/>
            <person name="Hsiao C.-H."/>
            <person name="Jabil R."/>
            <person name="James M.L."/>
            <person name="Jhangiani S.N."/>
            <person name="Johnson B."/>
            <person name="Johnson Q."/>
            <person name="Joshi V."/>
            <person name="Kalu J.B."/>
            <person name="Kam C."/>
            <person name="Kashfia A."/>
            <person name="Keebler J."/>
            <person name="Kisamo H."/>
            <person name="Kovar C.L."/>
            <person name="Lago L.A."/>
            <person name="Lai C.-Y."/>
            <person name="Laidlaw J."/>
            <person name="Lara F."/>
            <person name="Le T.-K."/>
            <person name="Lee S.L."/>
            <person name="Legall F.H."/>
            <person name="Lemon S.J."/>
            <person name="Lewis L.R."/>
            <person name="Li B."/>
            <person name="Liu Y."/>
            <person name="Liu Y.-S."/>
            <person name="Lopez J."/>
            <person name="Lozado R.J."/>
            <person name="Lu J."/>
            <person name="Madu R.C."/>
            <person name="Maheshwari M."/>
            <person name="Maheshwari R."/>
            <person name="Malloy K."/>
            <person name="Martinez E."/>
            <person name="Mathew T."/>
            <person name="Mercado I.C."/>
            <person name="Mercado C."/>
            <person name="Meyer B."/>
            <person name="Montgomery K."/>
            <person name="Morgan M.B."/>
            <person name="Munidasa M."/>
            <person name="Nazareth L.V."/>
            <person name="Nelson J."/>
            <person name="Ng B.M."/>
            <person name="Nguyen N.B."/>
            <person name="Nguyen P.Q."/>
            <person name="Nguyen T."/>
            <person name="Obregon M."/>
            <person name="Okwuonu G.O."/>
            <person name="Onwere C.G."/>
            <person name="Orozco G."/>
            <person name="Parra A."/>
            <person name="Patel S."/>
            <person name="Patil S."/>
            <person name="Perez A."/>
            <person name="Perez Y."/>
            <person name="Pham C."/>
            <person name="Primus E.L."/>
            <person name="Pu L.-L."/>
            <person name="Puazo M."/>
            <person name="Qin X."/>
            <person name="Quiroz J.B."/>
            <person name="Reese J."/>
            <person name="Richards S."/>
            <person name="Rives C.M."/>
            <person name="Robberts R."/>
            <person name="Ruiz S.J."/>
            <person name="Ruiz M.J."/>
            <person name="Santibanez J."/>
            <person name="Schneider B.W."/>
            <person name="Sisson I."/>
            <person name="Smith M."/>
            <person name="Sodergren E."/>
            <person name="Song X.-Z."/>
            <person name="Song B.B."/>
            <person name="Summersgill H."/>
            <person name="Thelus R."/>
            <person name="Thornton R.D."/>
            <person name="Trejos Z.Y."/>
            <person name="Usmani K."/>
            <person name="Vattathil S."/>
            <person name="Villasana D."/>
            <person name="Walker D.L."/>
            <person name="Wang S."/>
            <person name="Wang K."/>
            <person name="White C.S."/>
            <person name="Williams A.C."/>
            <person name="Williamson J."/>
            <person name="Wilson K."/>
            <person name="Woghiren I.O."/>
            <person name="Woodworth J.R."/>
            <person name="Worley K.C."/>
            <person name="Wright R.A."/>
            <person name="Wu W."/>
            <person name="Young L."/>
            <person name="Zhang L."/>
            <person name="Zhang J."/>
            <person name="Zhu Y."/>
            <person name="Muzny D.M."/>
            <person name="Weinstock G."/>
            <person name="Gibbs R.A."/>
        </authorList>
    </citation>
    <scope>NUCLEOTIDE SEQUENCE [LARGE SCALE GENOMIC DNA]</scope>
    <source>
        <strain evidence="2">LSR1</strain>
    </source>
</reference>
<name>A0A8R2F736_ACYPI</name>
<dbReference type="EnsemblMetazoa" id="XM_008182679.1">
    <property type="protein sequence ID" value="XP_008180901.1"/>
    <property type="gene ID" value="LOC103308732"/>
</dbReference>